<protein>
    <submittedName>
        <fullName evidence="2">Uncharacterized protein</fullName>
    </submittedName>
</protein>
<keyword evidence="3" id="KW-1185">Reference proteome</keyword>
<evidence type="ECO:0000313" key="3">
    <source>
        <dbReference type="Proteomes" id="UP000006882"/>
    </source>
</evidence>
<dbReference type="Proteomes" id="UP000006882">
    <property type="component" value="Chromosome G6"/>
</dbReference>
<feature type="compositionally biased region" description="Pro residues" evidence="1">
    <location>
        <begin position="83"/>
        <end position="94"/>
    </location>
</feature>
<evidence type="ECO:0000256" key="1">
    <source>
        <dbReference type="SAM" id="MobiDB-lite"/>
    </source>
</evidence>
<feature type="region of interest" description="Disordered" evidence="1">
    <location>
        <begin position="47"/>
        <end position="103"/>
    </location>
</feature>
<dbReference type="EMBL" id="CM007656">
    <property type="protein sequence ID" value="ONI01974.1"/>
    <property type="molecule type" value="Genomic_DNA"/>
</dbReference>
<reference evidence="2 3" key="1">
    <citation type="journal article" date="2013" name="Nat. Genet.">
        <title>The high-quality draft genome of peach (Prunus persica) identifies unique patterns of genetic diversity, domestication and genome evolution.</title>
        <authorList>
            <consortium name="International Peach Genome Initiative"/>
            <person name="Verde I."/>
            <person name="Abbott A.G."/>
            <person name="Scalabrin S."/>
            <person name="Jung S."/>
            <person name="Shu S."/>
            <person name="Marroni F."/>
            <person name="Zhebentyayeva T."/>
            <person name="Dettori M.T."/>
            <person name="Grimwood J."/>
            <person name="Cattonaro F."/>
            <person name="Zuccolo A."/>
            <person name="Rossini L."/>
            <person name="Jenkins J."/>
            <person name="Vendramin E."/>
            <person name="Meisel L.A."/>
            <person name="Decroocq V."/>
            <person name="Sosinski B."/>
            <person name="Prochnik S."/>
            <person name="Mitros T."/>
            <person name="Policriti A."/>
            <person name="Cipriani G."/>
            <person name="Dondini L."/>
            <person name="Ficklin S."/>
            <person name="Goodstein D.M."/>
            <person name="Xuan P."/>
            <person name="Del Fabbro C."/>
            <person name="Aramini V."/>
            <person name="Copetti D."/>
            <person name="Gonzalez S."/>
            <person name="Horner D.S."/>
            <person name="Falchi R."/>
            <person name="Lucas S."/>
            <person name="Mica E."/>
            <person name="Maldonado J."/>
            <person name="Lazzari B."/>
            <person name="Bielenberg D."/>
            <person name="Pirona R."/>
            <person name="Miculan M."/>
            <person name="Barakat A."/>
            <person name="Testolin R."/>
            <person name="Stella A."/>
            <person name="Tartarini S."/>
            <person name="Tonutti P."/>
            <person name="Arus P."/>
            <person name="Orellana A."/>
            <person name="Wells C."/>
            <person name="Main D."/>
            <person name="Vizzotto G."/>
            <person name="Silva H."/>
            <person name="Salamini F."/>
            <person name="Schmutz J."/>
            <person name="Morgante M."/>
            <person name="Rokhsar D.S."/>
        </authorList>
    </citation>
    <scope>NUCLEOTIDE SEQUENCE [LARGE SCALE GENOMIC DNA]</scope>
    <source>
        <strain evidence="3">cv. Nemared</strain>
    </source>
</reference>
<dbReference type="AlphaFoldDB" id="A0A251NRP3"/>
<sequence length="150" mass="17306">MLEERKIESKTSSASSCTLSYLPREGQYTIQLLDSFSLIEVNWRFEANKTRKETSNPTMKKQSKSSSKYMPRQASTNIQTKPPLYPSPTPPPPNSTWSPWMDGFTKAESKDEKDKIDAYINYALYDPKKHFAVHTPTKIRRLPIFEKIAL</sequence>
<evidence type="ECO:0000313" key="2">
    <source>
        <dbReference type="EMBL" id="ONI01974.1"/>
    </source>
</evidence>
<gene>
    <name evidence="2" type="ORF">PRUPE_6G170200</name>
</gene>
<proteinExistence type="predicted"/>
<organism evidence="2 3">
    <name type="scientific">Prunus persica</name>
    <name type="common">Peach</name>
    <name type="synonym">Amygdalus persica</name>
    <dbReference type="NCBI Taxonomy" id="3760"/>
    <lineage>
        <taxon>Eukaryota</taxon>
        <taxon>Viridiplantae</taxon>
        <taxon>Streptophyta</taxon>
        <taxon>Embryophyta</taxon>
        <taxon>Tracheophyta</taxon>
        <taxon>Spermatophyta</taxon>
        <taxon>Magnoliopsida</taxon>
        <taxon>eudicotyledons</taxon>
        <taxon>Gunneridae</taxon>
        <taxon>Pentapetalae</taxon>
        <taxon>rosids</taxon>
        <taxon>fabids</taxon>
        <taxon>Rosales</taxon>
        <taxon>Rosaceae</taxon>
        <taxon>Amygdaloideae</taxon>
        <taxon>Amygdaleae</taxon>
        <taxon>Prunus</taxon>
    </lineage>
</organism>
<dbReference type="Gramene" id="ONI01974">
    <property type="protein sequence ID" value="ONI01974"/>
    <property type="gene ID" value="PRUPE_6G170200"/>
</dbReference>
<name>A0A251NRP3_PRUPE</name>
<accession>A0A251NRP3</accession>